<comment type="caution">
    <text evidence="1">The sequence shown here is derived from an EMBL/GenBank/DDBJ whole genome shotgun (WGS) entry which is preliminary data.</text>
</comment>
<evidence type="ECO:0000313" key="1">
    <source>
        <dbReference type="EMBL" id="KAK9198046.1"/>
    </source>
</evidence>
<proteinExistence type="predicted"/>
<sequence length="129" mass="15073">MDMTNFYTIFSSTLTTSRTEALQKKHLKQFRDVDLCSHDRTDGNTTQTVHLLHLHNRCSTCQKRGMGFQDCCAKTGREARVKRRKRFVNEREEGFLLRGKTKRKTKCWVLVAFAFFSKPNGVVLQRIKT</sequence>
<dbReference type="Proteomes" id="UP001428341">
    <property type="component" value="Unassembled WGS sequence"/>
</dbReference>
<dbReference type="EMBL" id="JBCGBO010000005">
    <property type="protein sequence ID" value="KAK9198046.1"/>
    <property type="molecule type" value="Genomic_DNA"/>
</dbReference>
<keyword evidence="2" id="KW-1185">Reference proteome</keyword>
<reference evidence="1 2" key="1">
    <citation type="submission" date="2024-05" db="EMBL/GenBank/DDBJ databases">
        <title>Haplotype-resolved chromosome-level genome assembly of Huyou (Citrus changshanensis).</title>
        <authorList>
            <person name="Miao C."/>
            <person name="Chen W."/>
            <person name="Wu Y."/>
            <person name="Wang L."/>
            <person name="Zhao S."/>
            <person name="Grierson D."/>
            <person name="Xu C."/>
            <person name="Chen K."/>
        </authorList>
    </citation>
    <scope>NUCLEOTIDE SEQUENCE [LARGE SCALE GENOMIC DNA]</scope>
    <source>
        <strain evidence="1">01-14</strain>
        <tissue evidence="1">Leaf</tissue>
    </source>
</reference>
<evidence type="ECO:0000313" key="2">
    <source>
        <dbReference type="Proteomes" id="UP001428341"/>
    </source>
</evidence>
<organism evidence="1 2">
    <name type="scientific">Citrus x changshan-huyou</name>
    <dbReference type="NCBI Taxonomy" id="2935761"/>
    <lineage>
        <taxon>Eukaryota</taxon>
        <taxon>Viridiplantae</taxon>
        <taxon>Streptophyta</taxon>
        <taxon>Embryophyta</taxon>
        <taxon>Tracheophyta</taxon>
        <taxon>Spermatophyta</taxon>
        <taxon>Magnoliopsida</taxon>
        <taxon>eudicotyledons</taxon>
        <taxon>Gunneridae</taxon>
        <taxon>Pentapetalae</taxon>
        <taxon>rosids</taxon>
        <taxon>malvids</taxon>
        <taxon>Sapindales</taxon>
        <taxon>Rutaceae</taxon>
        <taxon>Aurantioideae</taxon>
        <taxon>Citrus</taxon>
    </lineage>
</organism>
<accession>A0AAP0M3F6</accession>
<protein>
    <submittedName>
        <fullName evidence="1">Uncharacterized protein</fullName>
    </submittedName>
</protein>
<name>A0AAP0M3F6_9ROSI</name>
<gene>
    <name evidence="1" type="ORF">WN944_013229</name>
</gene>
<dbReference type="AlphaFoldDB" id="A0AAP0M3F6"/>